<dbReference type="Proteomes" id="UP000023152">
    <property type="component" value="Unassembled WGS sequence"/>
</dbReference>
<proteinExistence type="predicted"/>
<dbReference type="GO" id="GO:0071038">
    <property type="term" value="P:TRAMP-dependent tRNA surveillance pathway"/>
    <property type="evidence" value="ECO:0007669"/>
    <property type="project" value="TreeGrafter"/>
</dbReference>
<dbReference type="GO" id="GO:0000177">
    <property type="term" value="C:cytoplasmic exosome (RNase complex)"/>
    <property type="evidence" value="ECO:0007669"/>
    <property type="project" value="TreeGrafter"/>
</dbReference>
<dbReference type="InterPro" id="IPR004088">
    <property type="entry name" value="KH_dom_type_1"/>
</dbReference>
<dbReference type="InterPro" id="IPR036612">
    <property type="entry name" value="KH_dom_type_1_sf"/>
</dbReference>
<dbReference type="OrthoDB" id="1650at2759"/>
<dbReference type="PANTHER" id="PTHR21321:SF4">
    <property type="entry name" value="EXOSOME COMPLEX COMPONENT RRP4"/>
    <property type="match status" value="1"/>
</dbReference>
<dbReference type="GO" id="GO:0034475">
    <property type="term" value="P:U4 snRNA 3'-end processing"/>
    <property type="evidence" value="ECO:0007669"/>
    <property type="project" value="TreeGrafter"/>
</dbReference>
<dbReference type="GO" id="GO:0003723">
    <property type="term" value="F:RNA binding"/>
    <property type="evidence" value="ECO:0007669"/>
    <property type="project" value="InterPro"/>
</dbReference>
<evidence type="ECO:0000256" key="1">
    <source>
        <dbReference type="ARBA" id="ARBA00004123"/>
    </source>
</evidence>
<dbReference type="PANTHER" id="PTHR21321">
    <property type="entry name" value="PNAS-3 RELATED"/>
    <property type="match status" value="1"/>
</dbReference>
<evidence type="ECO:0000259" key="3">
    <source>
        <dbReference type="Pfam" id="PF15985"/>
    </source>
</evidence>
<dbReference type="GO" id="GO:0071051">
    <property type="term" value="P:poly(A)-dependent snoRNA 3'-end processing"/>
    <property type="evidence" value="ECO:0007669"/>
    <property type="project" value="TreeGrafter"/>
</dbReference>
<dbReference type="InterPro" id="IPR026699">
    <property type="entry name" value="Exosome_RNA_bind1/RRP40/RRP4"/>
</dbReference>
<gene>
    <name evidence="4" type="ORF">RFI_27369</name>
</gene>
<comment type="caution">
    <text evidence="4">The sequence shown here is derived from an EMBL/GenBank/DDBJ whole genome shotgun (WGS) entry which is preliminary data.</text>
</comment>
<protein>
    <recommendedName>
        <fullName evidence="3">K Homology domain-containing protein</fullName>
    </recommendedName>
</protein>
<dbReference type="GO" id="GO:0000467">
    <property type="term" value="P:exonucleolytic trimming to generate mature 3'-end of 5.8S rRNA from tricistronic rRNA transcript (SSU-rRNA, 5.8S rRNA, LSU-rRNA)"/>
    <property type="evidence" value="ECO:0007669"/>
    <property type="project" value="TreeGrafter"/>
</dbReference>
<keyword evidence="5" id="KW-1185">Reference proteome</keyword>
<dbReference type="SUPFAM" id="SSF54791">
    <property type="entry name" value="Eukaryotic type KH-domain (KH-domain type I)"/>
    <property type="match status" value="1"/>
</dbReference>
<dbReference type="GO" id="GO:0000176">
    <property type="term" value="C:nuclear exosome (RNase complex)"/>
    <property type="evidence" value="ECO:0007669"/>
    <property type="project" value="TreeGrafter"/>
</dbReference>
<dbReference type="Pfam" id="PF15985">
    <property type="entry name" value="KH_6"/>
    <property type="match status" value="1"/>
</dbReference>
<dbReference type="CDD" id="cd22525">
    <property type="entry name" value="KH-I_Rrp4_eukar"/>
    <property type="match status" value="1"/>
</dbReference>
<keyword evidence="2" id="KW-0812">Transmembrane</keyword>
<organism evidence="4 5">
    <name type="scientific">Reticulomyxa filosa</name>
    <dbReference type="NCBI Taxonomy" id="46433"/>
    <lineage>
        <taxon>Eukaryota</taxon>
        <taxon>Sar</taxon>
        <taxon>Rhizaria</taxon>
        <taxon>Retaria</taxon>
        <taxon>Foraminifera</taxon>
        <taxon>Monothalamids</taxon>
        <taxon>Reticulomyxidae</taxon>
        <taxon>Reticulomyxa</taxon>
    </lineage>
</organism>
<comment type="subcellular location">
    <subcellularLocation>
        <location evidence="1">Nucleus</location>
    </subcellularLocation>
</comment>
<feature type="domain" description="K Homology" evidence="3">
    <location>
        <begin position="39"/>
        <end position="95"/>
    </location>
</feature>
<accession>X6M955</accession>
<dbReference type="GO" id="GO:0071035">
    <property type="term" value="P:nuclear polyadenylation-dependent rRNA catabolic process"/>
    <property type="evidence" value="ECO:0007669"/>
    <property type="project" value="TreeGrafter"/>
</dbReference>
<evidence type="ECO:0000313" key="4">
    <source>
        <dbReference type="EMBL" id="ETO10007.1"/>
    </source>
</evidence>
<sequence length="275" mass="32239">MHTLLKENDLISAEVQSFRMDGDVKLHTRNLKYGKLSNGICIKVDQSLIKQSSQHFINLDQYVSTKMTKEPSALESVSIGVDIILGNNGFIWITNTIKNEPLLRVIYEHKEKHLDYTPLLPKIDKSVRFNMVRVRNAIECLHQSHLHICEESIVDVYLSSIFFKFSCTDMLKSKQNMFQCVQNVLCFFLTYFVRSQFNFSLLLIFFFTLSFCLQKFKSASCCEEKPKVRNFWKKEWLFFIYLFIIILKKDLFGTLQCPLRKTSLCIQYESDGRGQ</sequence>
<dbReference type="GO" id="GO:0071034">
    <property type="term" value="P:CUT catabolic process"/>
    <property type="evidence" value="ECO:0007669"/>
    <property type="project" value="TreeGrafter"/>
</dbReference>
<dbReference type="AlphaFoldDB" id="X6M955"/>
<keyword evidence="2" id="KW-1133">Transmembrane helix</keyword>
<evidence type="ECO:0000313" key="5">
    <source>
        <dbReference type="Proteomes" id="UP000023152"/>
    </source>
</evidence>
<dbReference type="EMBL" id="ASPP01023728">
    <property type="protein sequence ID" value="ETO10007.1"/>
    <property type="molecule type" value="Genomic_DNA"/>
</dbReference>
<keyword evidence="2" id="KW-0472">Membrane</keyword>
<reference evidence="4 5" key="1">
    <citation type="journal article" date="2013" name="Curr. Biol.">
        <title>The Genome of the Foraminiferan Reticulomyxa filosa.</title>
        <authorList>
            <person name="Glockner G."/>
            <person name="Hulsmann N."/>
            <person name="Schleicher M."/>
            <person name="Noegel A.A."/>
            <person name="Eichinger L."/>
            <person name="Gallinger C."/>
            <person name="Pawlowski J."/>
            <person name="Sierra R."/>
            <person name="Euteneuer U."/>
            <person name="Pillet L."/>
            <person name="Moustafa A."/>
            <person name="Platzer M."/>
            <person name="Groth M."/>
            <person name="Szafranski K."/>
            <person name="Schliwa M."/>
        </authorList>
    </citation>
    <scope>NUCLEOTIDE SEQUENCE [LARGE SCALE GENOMIC DNA]</scope>
</reference>
<name>X6M955_RETFI</name>
<feature type="transmembrane region" description="Helical" evidence="2">
    <location>
        <begin position="236"/>
        <end position="255"/>
    </location>
</feature>
<evidence type="ECO:0000256" key="2">
    <source>
        <dbReference type="SAM" id="Phobius"/>
    </source>
</evidence>